<evidence type="ECO:0000313" key="2">
    <source>
        <dbReference type="Proteomes" id="UP000239649"/>
    </source>
</evidence>
<dbReference type="EMBL" id="LHPF02000027">
    <property type="protein sequence ID" value="PSC69437.1"/>
    <property type="molecule type" value="Genomic_DNA"/>
</dbReference>
<organism evidence="1 2">
    <name type="scientific">Micractinium conductrix</name>
    <dbReference type="NCBI Taxonomy" id="554055"/>
    <lineage>
        <taxon>Eukaryota</taxon>
        <taxon>Viridiplantae</taxon>
        <taxon>Chlorophyta</taxon>
        <taxon>core chlorophytes</taxon>
        <taxon>Trebouxiophyceae</taxon>
        <taxon>Chlorellales</taxon>
        <taxon>Chlorellaceae</taxon>
        <taxon>Chlorella clade</taxon>
        <taxon>Micractinium</taxon>
    </lineage>
</organism>
<dbReference type="Proteomes" id="UP000239649">
    <property type="component" value="Unassembled WGS sequence"/>
</dbReference>
<dbReference type="PANTHER" id="PTHR33344">
    <property type="entry name" value="OS02G0761600 PROTEIN"/>
    <property type="match status" value="1"/>
</dbReference>
<evidence type="ECO:0000313" key="1">
    <source>
        <dbReference type="EMBL" id="PSC69437.1"/>
    </source>
</evidence>
<dbReference type="AlphaFoldDB" id="A0A2P6V5T6"/>
<evidence type="ECO:0008006" key="3">
    <source>
        <dbReference type="Google" id="ProtNLM"/>
    </source>
</evidence>
<proteinExistence type="predicted"/>
<dbReference type="STRING" id="554055.A0A2P6V5T6"/>
<name>A0A2P6V5T6_9CHLO</name>
<keyword evidence="2" id="KW-1185">Reference proteome</keyword>
<accession>A0A2P6V5T6</accession>
<protein>
    <recommendedName>
        <fullName evidence="3">Apple domain-containing protein</fullName>
    </recommendedName>
</protein>
<gene>
    <name evidence="1" type="ORF">C2E20_7129</name>
</gene>
<reference evidence="1 2" key="1">
    <citation type="journal article" date="2018" name="Plant J.">
        <title>Genome sequences of Chlorella sorokiniana UTEX 1602 and Micractinium conductrix SAG 241.80: implications to maltose excretion by a green alga.</title>
        <authorList>
            <person name="Arriola M.B."/>
            <person name="Velmurugan N."/>
            <person name="Zhang Y."/>
            <person name="Plunkett M.H."/>
            <person name="Hondzo H."/>
            <person name="Barney B.M."/>
        </authorList>
    </citation>
    <scope>NUCLEOTIDE SEQUENCE [LARGE SCALE GENOMIC DNA]</scope>
    <source>
        <strain evidence="1 2">SAG 241.80</strain>
    </source>
</reference>
<dbReference type="OrthoDB" id="508259at2759"/>
<comment type="caution">
    <text evidence="1">The sequence shown here is derived from an EMBL/GenBank/DDBJ whole genome shotgun (WGS) entry which is preliminary data.</text>
</comment>
<sequence length="264" mass="28443">MGSDDSKALRRPSRSPILLAFLLSAVCGYLLFKLTLGASSGDVDTAGAGRKAAAGKTTQQQEASSTAAAAAAAAAAVPVPRWDVAEAQRVMEARACGSPAVDGYAHVKPECHQDSPAAQWYQQWQPTPDELDIWIERAADYDGLAVAWGIGNQKESIEECAEACRQHKPPGRGNPIDHLPCNAFAWCAHETCFEPDAHSHSKGNCWLKWTEGPAAPEVNMRGRLSTGAQQRHPAAPKEVQWHAGVLLPKGVVLRNGTWSPRHDW</sequence>